<organism evidence="1 2">
    <name type="scientific">Natrinema ejinorense</name>
    <dbReference type="NCBI Taxonomy" id="373386"/>
    <lineage>
        <taxon>Archaea</taxon>
        <taxon>Methanobacteriati</taxon>
        <taxon>Methanobacteriota</taxon>
        <taxon>Stenosarchaea group</taxon>
        <taxon>Halobacteria</taxon>
        <taxon>Halobacteriales</taxon>
        <taxon>Natrialbaceae</taxon>
        <taxon>Natrinema</taxon>
    </lineage>
</organism>
<dbReference type="AlphaFoldDB" id="A0A2A5QPE2"/>
<accession>A0A2A5QPE2</accession>
<dbReference type="EMBL" id="NXNI01000003">
    <property type="protein sequence ID" value="PCR88655.1"/>
    <property type="molecule type" value="Genomic_DNA"/>
</dbReference>
<protein>
    <submittedName>
        <fullName evidence="1">Uncharacterized protein</fullName>
    </submittedName>
</protein>
<dbReference type="Proteomes" id="UP000219689">
    <property type="component" value="Unassembled WGS sequence"/>
</dbReference>
<sequence>MPATIELEGDAHDLLTAYQRDDEDLSETAARVLPALVPHPVNFEDAGVDADQLDTETRFVLERWPTGDDGTIRPFVYSSKTHYLRANKTVIEHTNLESGTEVDA</sequence>
<gene>
    <name evidence="1" type="ORF">CP557_21730</name>
</gene>
<evidence type="ECO:0000313" key="2">
    <source>
        <dbReference type="Proteomes" id="UP000219689"/>
    </source>
</evidence>
<reference evidence="1 2" key="1">
    <citation type="submission" date="2017-09" db="EMBL/GenBank/DDBJ databases">
        <title>Genome sequences of Natrinema ejinorence JCM 13890T.</title>
        <authorList>
            <person name="Roh S.W."/>
            <person name="Kim Y.B."/>
            <person name="Kim J.Y."/>
        </authorList>
    </citation>
    <scope>NUCLEOTIDE SEQUENCE [LARGE SCALE GENOMIC DNA]</scope>
    <source>
        <strain evidence="1 2">JCM 13890</strain>
    </source>
</reference>
<comment type="caution">
    <text evidence="1">The sequence shown here is derived from an EMBL/GenBank/DDBJ whole genome shotgun (WGS) entry which is preliminary data.</text>
</comment>
<dbReference type="RefSeq" id="WP_097382122.1">
    <property type="nucleotide sequence ID" value="NZ_NXNI01000003.1"/>
</dbReference>
<name>A0A2A5QPE2_9EURY</name>
<keyword evidence="2" id="KW-1185">Reference proteome</keyword>
<evidence type="ECO:0000313" key="1">
    <source>
        <dbReference type="EMBL" id="PCR88655.1"/>
    </source>
</evidence>
<proteinExistence type="predicted"/>